<sequence>MAKVAVTEECTFHVTADASSAYEFFSKPHLFREAMEGVLRCEVMEEDRVRWLLEEQSDQGIRFQPDYTVQYTCEDGQRVAWEFIEGNLRNDGEIRIATLPDGGSEIHYRETVEPDLPITPLMMMLVKPLVTRELRTGLQHFVQRSQVRLSA</sequence>
<organism evidence="1 2">
    <name type="scientific">Aporhodopirellula aestuarii</name>
    <dbReference type="NCBI Taxonomy" id="2950107"/>
    <lineage>
        <taxon>Bacteria</taxon>
        <taxon>Pseudomonadati</taxon>
        <taxon>Planctomycetota</taxon>
        <taxon>Planctomycetia</taxon>
        <taxon>Pirellulales</taxon>
        <taxon>Pirellulaceae</taxon>
        <taxon>Aporhodopirellula</taxon>
    </lineage>
</organism>
<dbReference type="SUPFAM" id="SSF55961">
    <property type="entry name" value="Bet v1-like"/>
    <property type="match status" value="1"/>
</dbReference>
<accession>A0ABT0U3R4</accession>
<proteinExistence type="predicted"/>
<evidence type="ECO:0000313" key="2">
    <source>
        <dbReference type="Proteomes" id="UP001202961"/>
    </source>
</evidence>
<dbReference type="Gene3D" id="3.30.530.20">
    <property type="match status" value="1"/>
</dbReference>
<reference evidence="1 2" key="1">
    <citation type="journal article" date="2022" name="Syst. Appl. Microbiol.">
        <title>Rhodopirellula aestuarii sp. nov., a novel member of the genus Rhodopirellula isolated from brackish sediments collected in the Tagus River estuary, Portugal.</title>
        <authorList>
            <person name="Vitorino I.R."/>
            <person name="Klimek D."/>
            <person name="Calusinska M."/>
            <person name="Lobo-da-Cunha A."/>
            <person name="Vasconcelos V."/>
            <person name="Lage O.M."/>
        </authorList>
    </citation>
    <scope>NUCLEOTIDE SEQUENCE [LARGE SCALE GENOMIC DNA]</scope>
    <source>
        <strain evidence="1 2">ICT_H3.1</strain>
    </source>
</reference>
<keyword evidence="2" id="KW-1185">Reference proteome</keyword>
<protein>
    <submittedName>
        <fullName evidence="1">SRPBCC family protein</fullName>
    </submittedName>
</protein>
<dbReference type="EMBL" id="JAMQBK010000032">
    <property type="protein sequence ID" value="MCM2371551.1"/>
    <property type="molecule type" value="Genomic_DNA"/>
</dbReference>
<evidence type="ECO:0000313" key="1">
    <source>
        <dbReference type="EMBL" id="MCM2371551.1"/>
    </source>
</evidence>
<name>A0ABT0U3R4_9BACT</name>
<dbReference type="InterPro" id="IPR023393">
    <property type="entry name" value="START-like_dom_sf"/>
</dbReference>
<dbReference type="Proteomes" id="UP001202961">
    <property type="component" value="Unassembled WGS sequence"/>
</dbReference>
<gene>
    <name evidence="1" type="ORF">NB063_13145</name>
</gene>
<dbReference type="RefSeq" id="WP_250929189.1">
    <property type="nucleotide sequence ID" value="NZ_JAMQBK010000032.1"/>
</dbReference>
<dbReference type="Pfam" id="PF10604">
    <property type="entry name" value="Polyketide_cyc2"/>
    <property type="match status" value="1"/>
</dbReference>
<comment type="caution">
    <text evidence="1">The sequence shown here is derived from an EMBL/GenBank/DDBJ whole genome shotgun (WGS) entry which is preliminary data.</text>
</comment>
<dbReference type="InterPro" id="IPR019587">
    <property type="entry name" value="Polyketide_cyclase/dehydratase"/>
</dbReference>